<feature type="compositionally biased region" description="Basic and acidic residues" evidence="5">
    <location>
        <begin position="48"/>
        <end position="62"/>
    </location>
</feature>
<dbReference type="AlphaFoldDB" id="A0A088S0G5"/>
<dbReference type="RefSeq" id="XP_010702698.1">
    <property type="nucleotide sequence ID" value="XM_010704396.1"/>
</dbReference>
<evidence type="ECO:0000313" key="7">
    <source>
        <dbReference type="EMBL" id="AIO01898.1"/>
    </source>
</evidence>
<dbReference type="eggNOG" id="ENOG502SMC1">
    <property type="taxonomic scope" value="Eukaryota"/>
</dbReference>
<feature type="compositionally biased region" description="Polar residues" evidence="5">
    <location>
        <begin position="677"/>
        <end position="686"/>
    </location>
</feature>
<dbReference type="PANTHER" id="PTHR43671">
    <property type="entry name" value="SERINE/THREONINE-PROTEIN KINASE NEK"/>
    <property type="match status" value="1"/>
</dbReference>
<feature type="region of interest" description="Disordered" evidence="5">
    <location>
        <begin position="663"/>
        <end position="691"/>
    </location>
</feature>
<evidence type="ECO:0000256" key="4">
    <source>
        <dbReference type="ARBA" id="ARBA00022840"/>
    </source>
</evidence>
<dbReference type="OrthoDB" id="273251at2759"/>
<dbReference type="VEuPathDB" id="TriTrypDB:LPMP_342720"/>
<keyword evidence="8" id="KW-1185">Reference proteome</keyword>
<dbReference type="PROSITE" id="PS50011">
    <property type="entry name" value="PROTEIN_KINASE_DOM"/>
    <property type="match status" value="1"/>
</dbReference>
<dbReference type="SUPFAM" id="SSF56112">
    <property type="entry name" value="Protein kinase-like (PK-like)"/>
    <property type="match status" value="1"/>
</dbReference>
<keyword evidence="1" id="KW-0808">Transferase</keyword>
<feature type="compositionally biased region" description="Polar residues" evidence="5">
    <location>
        <begin position="527"/>
        <end position="541"/>
    </location>
</feature>
<evidence type="ECO:0000256" key="3">
    <source>
        <dbReference type="ARBA" id="ARBA00022777"/>
    </source>
</evidence>
<dbReference type="GO" id="GO:0004674">
    <property type="term" value="F:protein serine/threonine kinase activity"/>
    <property type="evidence" value="ECO:0007669"/>
    <property type="project" value="TreeGrafter"/>
</dbReference>
<dbReference type="InterPro" id="IPR000719">
    <property type="entry name" value="Prot_kinase_dom"/>
</dbReference>
<dbReference type="GeneID" id="22578777"/>
<protein>
    <submittedName>
        <fullName evidence="7">Protein kinase, putative</fullName>
    </submittedName>
</protein>
<evidence type="ECO:0000259" key="6">
    <source>
        <dbReference type="PROSITE" id="PS50011"/>
    </source>
</evidence>
<evidence type="ECO:0000256" key="2">
    <source>
        <dbReference type="ARBA" id="ARBA00022741"/>
    </source>
</evidence>
<dbReference type="KEGG" id="lpan:LPMP_342720"/>
<evidence type="ECO:0000313" key="8">
    <source>
        <dbReference type="Proteomes" id="UP000063063"/>
    </source>
</evidence>
<proteinExistence type="predicted"/>
<name>A0A088S0G5_LEIPA</name>
<evidence type="ECO:0000256" key="1">
    <source>
        <dbReference type="ARBA" id="ARBA00022679"/>
    </source>
</evidence>
<accession>A0A088S0G5</accession>
<keyword evidence="4" id="KW-0067">ATP-binding</keyword>
<dbReference type="Proteomes" id="UP000063063">
    <property type="component" value="Chromosome 34"/>
</dbReference>
<keyword evidence="3 7" id="KW-0418">Kinase</keyword>
<keyword evidence="2" id="KW-0547">Nucleotide-binding</keyword>
<organism evidence="7 8">
    <name type="scientific">Leishmania panamensis</name>
    <dbReference type="NCBI Taxonomy" id="5679"/>
    <lineage>
        <taxon>Eukaryota</taxon>
        <taxon>Discoba</taxon>
        <taxon>Euglenozoa</taxon>
        <taxon>Kinetoplastea</taxon>
        <taxon>Metakinetoplastina</taxon>
        <taxon>Trypanosomatida</taxon>
        <taxon>Trypanosomatidae</taxon>
        <taxon>Leishmaniinae</taxon>
        <taxon>Leishmania</taxon>
        <taxon>Leishmania guyanensis species complex</taxon>
    </lineage>
</organism>
<feature type="region of interest" description="Disordered" evidence="5">
    <location>
        <begin position="515"/>
        <end position="541"/>
    </location>
</feature>
<dbReference type="InterPro" id="IPR011009">
    <property type="entry name" value="Kinase-like_dom_sf"/>
</dbReference>
<dbReference type="Gene3D" id="1.10.510.10">
    <property type="entry name" value="Transferase(Phosphotransferase) domain 1"/>
    <property type="match status" value="1"/>
</dbReference>
<gene>
    <name evidence="7" type="ORF">LPMP_342720</name>
</gene>
<dbReference type="EMBL" id="CP009403">
    <property type="protein sequence ID" value="AIO01898.1"/>
    <property type="molecule type" value="Genomic_DNA"/>
</dbReference>
<dbReference type="PANTHER" id="PTHR43671:SF35">
    <property type="entry name" value="KINASE A, PUTATIVE-RELATED"/>
    <property type="match status" value="1"/>
</dbReference>
<feature type="domain" description="Protein kinase" evidence="6">
    <location>
        <begin position="15"/>
        <end position="425"/>
    </location>
</feature>
<dbReference type="GO" id="GO:0005524">
    <property type="term" value="F:ATP binding"/>
    <property type="evidence" value="ECO:0007669"/>
    <property type="project" value="UniProtKB-KW"/>
</dbReference>
<dbReference type="VEuPathDB" id="TriTrypDB:LPAL13_340033300"/>
<feature type="region of interest" description="Disordered" evidence="5">
    <location>
        <begin position="41"/>
        <end position="63"/>
    </location>
</feature>
<sequence>MSAVLVDTCGREHRLERAVVAEPGSYGALFARAATYRAQCLTPPGTKDVSRRREASSGESHPKSFASAALVTYIPLTTSLQDPATTSEAASLDLVLQNIRLRRQVDHPFLRAMIDAFYTDQVLSPPTLTSDGADSVNVKTWPGASLPSTPPPRENHAKEADSAQDTEGPTRPDGPTASALTPSSTIAALVVVEEYVEGCSLADYADAVAKRHIKRSNRKMQEDAAAISRQLAELLLHVHAVGHVLCPDIPLDCVHLDLKKGCVRVRLPLRAAATLDIVEKSTGAALAVTTTVPCMASIDNSMRSVSGEGGSCVCAPEMCEMACWNDGTSAPWGVLPFSADVWALGLLMLQLCSLNHKDLSTATNAAERLVVVRSHLHELVSLLPSETEKDMVELIRSCLEYSPTRRPTLGMLLESRCFGKHHPLRVREPTPAIMSLAEAVMTVKNNEASPSSMQPVARHSRTMNTTDTNLPGVVADDTLVFLSHQVLAWTTPRSFRDAFVPMVDSSLGTADPCALLGSRASKDPTAAATTQPRQSSPPSLAAATQQALQDIALLHEQYHRICVMSSDPSTLATPCVQQSTYKALRDRVQRTRQLPRDITSTTTIMEELTEHFAKLEHSNPKLCFRFMELLLEGFTNSPSDVEALIETVTLAEALLHASSMDTSAAGGAQPIREDASLNDTTGNSAANEKGSVFNVNETLRMMPSMPAHVISSDRAANTSAILYNSWLRKQRKKHLKMDGY</sequence>
<evidence type="ECO:0000256" key="5">
    <source>
        <dbReference type="SAM" id="MobiDB-lite"/>
    </source>
</evidence>
<dbReference type="InterPro" id="IPR050660">
    <property type="entry name" value="NEK_Ser/Thr_kinase"/>
</dbReference>
<feature type="region of interest" description="Disordered" evidence="5">
    <location>
        <begin position="134"/>
        <end position="180"/>
    </location>
</feature>
<reference evidence="7 8" key="1">
    <citation type="journal article" date="2015" name="Sci. Rep.">
        <title>The genome of Leishmania panamensis: insights into genomics of the L. (Viannia) subgenus.</title>
        <authorList>
            <person name="Llanes A."/>
            <person name="Restrepo C.M."/>
            <person name="Vecchio G.D."/>
            <person name="Anguizola F.J."/>
            <person name="Lleonart R."/>
        </authorList>
    </citation>
    <scope>NUCLEOTIDE SEQUENCE [LARGE SCALE GENOMIC DNA]</scope>
    <source>
        <strain evidence="7 8">MHOM/PA/94/PSC-1</strain>
    </source>
</reference>